<gene>
    <name evidence="2" type="ORF">EDC23_2057</name>
</gene>
<keyword evidence="1" id="KW-0472">Membrane</keyword>
<feature type="transmembrane region" description="Helical" evidence="1">
    <location>
        <begin position="39"/>
        <end position="60"/>
    </location>
</feature>
<dbReference type="Proteomes" id="UP000294914">
    <property type="component" value="Unassembled WGS sequence"/>
</dbReference>
<dbReference type="EMBL" id="SOQX01000005">
    <property type="protein sequence ID" value="TDY00554.1"/>
    <property type="molecule type" value="Genomic_DNA"/>
</dbReference>
<evidence type="ECO:0000313" key="2">
    <source>
        <dbReference type="EMBL" id="TDY00554.1"/>
    </source>
</evidence>
<keyword evidence="3" id="KW-1185">Reference proteome</keyword>
<evidence type="ECO:0000256" key="1">
    <source>
        <dbReference type="SAM" id="Phobius"/>
    </source>
</evidence>
<accession>A0A4R8IKE1</accession>
<protein>
    <submittedName>
        <fullName evidence="2">Uncharacterized protein</fullName>
    </submittedName>
</protein>
<comment type="caution">
    <text evidence="2">The sequence shown here is derived from an EMBL/GenBank/DDBJ whole genome shotgun (WGS) entry which is preliminary data.</text>
</comment>
<sequence length="98" mass="10898">MENISLIITILAVITMLYALWQVFALKEHIQGGMVGRRWRILAALVVLFALGYIAMPFMGQLPVNTLHSVVAVIFLFGAIYVVVTISLIKRIILALSE</sequence>
<feature type="transmembrane region" description="Helical" evidence="1">
    <location>
        <begin position="66"/>
        <end position="89"/>
    </location>
</feature>
<feature type="transmembrane region" description="Helical" evidence="1">
    <location>
        <begin position="6"/>
        <end position="27"/>
    </location>
</feature>
<dbReference type="RefSeq" id="WP_134084170.1">
    <property type="nucleotide sequence ID" value="NZ_SOQX01000005.1"/>
</dbReference>
<evidence type="ECO:0000313" key="3">
    <source>
        <dbReference type="Proteomes" id="UP000294914"/>
    </source>
</evidence>
<reference evidence="2 3" key="1">
    <citation type="submission" date="2019-03" db="EMBL/GenBank/DDBJ databases">
        <title>Genomic Encyclopedia of Type Strains, Phase IV (KMG-IV): sequencing the most valuable type-strain genomes for metagenomic binning, comparative biology and taxonomic classification.</title>
        <authorList>
            <person name="Goeker M."/>
        </authorList>
    </citation>
    <scope>NUCLEOTIDE SEQUENCE [LARGE SCALE GENOMIC DNA]</scope>
    <source>
        <strain evidence="2 3">DSM 16326</strain>
    </source>
</reference>
<keyword evidence="1" id="KW-1133">Transmembrane helix</keyword>
<proteinExistence type="predicted"/>
<keyword evidence="1" id="KW-0812">Transmembrane</keyword>
<dbReference type="OrthoDB" id="9154331at2"/>
<dbReference type="AlphaFoldDB" id="A0A4R8IKE1"/>
<organism evidence="2 3">
    <name type="scientific">Thiohalophilus thiocyanatoxydans</name>
    <dbReference type="NCBI Taxonomy" id="381308"/>
    <lineage>
        <taxon>Bacteria</taxon>
        <taxon>Pseudomonadati</taxon>
        <taxon>Pseudomonadota</taxon>
        <taxon>Gammaproteobacteria</taxon>
        <taxon>Thiohalomonadales</taxon>
        <taxon>Thiohalophilaceae</taxon>
        <taxon>Thiohalophilus</taxon>
    </lineage>
</organism>
<name>A0A4R8IKE1_9GAMM</name>